<dbReference type="PANTHER" id="PTHR11358:SF26">
    <property type="entry name" value="GUANIDINO ACID HYDROLASE, MITOCHONDRIAL"/>
    <property type="match status" value="1"/>
</dbReference>
<gene>
    <name evidence="4" type="ORF">ACH49L_39660</name>
</gene>
<dbReference type="InterPro" id="IPR023696">
    <property type="entry name" value="Ureohydrolase_dom_sf"/>
</dbReference>
<dbReference type="Gene3D" id="3.40.800.10">
    <property type="entry name" value="Ureohydrolase domain"/>
    <property type="match status" value="1"/>
</dbReference>
<accession>A0ABW7VLV2</accession>
<dbReference type="InterPro" id="IPR006035">
    <property type="entry name" value="Ureohydrolase"/>
</dbReference>
<comment type="caution">
    <text evidence="4">The sequence shown here is derived from an EMBL/GenBank/DDBJ whole genome shotgun (WGS) entry which is preliminary data.</text>
</comment>
<keyword evidence="2" id="KW-0378">Hydrolase</keyword>
<evidence type="ECO:0000256" key="1">
    <source>
        <dbReference type="ARBA" id="ARBA00022723"/>
    </source>
</evidence>
<protein>
    <submittedName>
        <fullName evidence="4">Arginase family protein</fullName>
    </submittedName>
</protein>
<reference evidence="4 5" key="1">
    <citation type="submission" date="2024-10" db="EMBL/GenBank/DDBJ databases">
        <title>The Natural Products Discovery Center: Release of the First 8490 Sequenced Strains for Exploring Actinobacteria Biosynthetic Diversity.</title>
        <authorList>
            <person name="Kalkreuter E."/>
            <person name="Kautsar S.A."/>
            <person name="Yang D."/>
            <person name="Bader C.D."/>
            <person name="Teijaro C.N."/>
            <person name="Fluegel L."/>
            <person name="Davis C.M."/>
            <person name="Simpson J.R."/>
            <person name="Lauterbach L."/>
            <person name="Steele A.D."/>
            <person name="Gui C."/>
            <person name="Meng S."/>
            <person name="Li G."/>
            <person name="Viehrig K."/>
            <person name="Ye F."/>
            <person name="Su P."/>
            <person name="Kiefer A.F."/>
            <person name="Nichols A."/>
            <person name="Cepeda A.J."/>
            <person name="Yan W."/>
            <person name="Fan B."/>
            <person name="Jiang Y."/>
            <person name="Adhikari A."/>
            <person name="Zheng C.-J."/>
            <person name="Schuster L."/>
            <person name="Cowan T.M."/>
            <person name="Smanski M.J."/>
            <person name="Chevrette M.G."/>
            <person name="De Carvalho L.P.S."/>
            <person name="Shen B."/>
        </authorList>
    </citation>
    <scope>NUCLEOTIDE SEQUENCE [LARGE SCALE GENOMIC DNA]</scope>
    <source>
        <strain evidence="4 5">NPDC020295</strain>
    </source>
</reference>
<keyword evidence="5" id="KW-1185">Reference proteome</keyword>
<dbReference type="Proteomes" id="UP001611397">
    <property type="component" value="Unassembled WGS sequence"/>
</dbReference>
<evidence type="ECO:0000313" key="5">
    <source>
        <dbReference type="Proteomes" id="UP001611397"/>
    </source>
</evidence>
<keyword evidence="1" id="KW-0479">Metal-binding</keyword>
<dbReference type="SUPFAM" id="SSF52768">
    <property type="entry name" value="Arginase/deacetylase"/>
    <property type="match status" value="1"/>
</dbReference>
<proteinExistence type="inferred from homology"/>
<sequence length="323" mass="34623">MPRLRTKTAFAGLRTVAPDAVPLDAAAAVVGSGYSLGSAHQGAENGPFFLRTLSKAHTWGTEQPGIVQLRNGRVPLERAVDIGDVLFDGMTLADAQEALAQVIAALPAGTVPAVIGGDHTVTLPVVQALWKRRRRPFTVVQFDHHLDLQIWDGAPTRDVPRDPVFNTNVMSHVSDLVGPERLFQVGVAPYATVEADSADGLDGYLHGVGLQLPLLAPELDDLEAFRAALGTGTDVYLTVDIDVLDRSVMSSTGYPAEAGLGTRDLLRLIDWVLRDNRLVGFDLVEFAAPADARDATTLSDAGRAVLVFLHLLNWACRQAAERA</sequence>
<dbReference type="Pfam" id="PF00491">
    <property type="entry name" value="Arginase"/>
    <property type="match status" value="1"/>
</dbReference>
<evidence type="ECO:0000313" key="4">
    <source>
        <dbReference type="EMBL" id="MFI2161705.1"/>
    </source>
</evidence>
<dbReference type="PIRSF" id="PIRSF036979">
    <property type="entry name" value="Arginase"/>
    <property type="match status" value="1"/>
</dbReference>
<evidence type="ECO:0000256" key="2">
    <source>
        <dbReference type="ARBA" id="ARBA00022801"/>
    </source>
</evidence>
<dbReference type="EMBL" id="JBIRWM010000028">
    <property type="protein sequence ID" value="MFI2161705.1"/>
    <property type="molecule type" value="Genomic_DNA"/>
</dbReference>
<dbReference type="PANTHER" id="PTHR11358">
    <property type="entry name" value="ARGINASE/AGMATINASE"/>
    <property type="match status" value="1"/>
</dbReference>
<name>A0ABW7VLV2_STROI</name>
<evidence type="ECO:0000256" key="3">
    <source>
        <dbReference type="PROSITE-ProRule" id="PRU00742"/>
    </source>
</evidence>
<dbReference type="RefSeq" id="WP_079082696.1">
    <property type="nucleotide sequence ID" value="NZ_JBIRUT010000022.1"/>
</dbReference>
<dbReference type="PROSITE" id="PS51409">
    <property type="entry name" value="ARGINASE_2"/>
    <property type="match status" value="1"/>
</dbReference>
<dbReference type="PRINTS" id="PR00116">
    <property type="entry name" value="ARGINASE"/>
</dbReference>
<organism evidence="4 5">
    <name type="scientific">Streptomyces olivaceoviridis</name>
    <name type="common">Streptomyces corchorusii</name>
    <dbReference type="NCBI Taxonomy" id="1921"/>
    <lineage>
        <taxon>Bacteria</taxon>
        <taxon>Bacillati</taxon>
        <taxon>Actinomycetota</taxon>
        <taxon>Actinomycetes</taxon>
        <taxon>Kitasatosporales</taxon>
        <taxon>Streptomycetaceae</taxon>
        <taxon>Streptomyces</taxon>
    </lineage>
</organism>
<comment type="similarity">
    <text evidence="3">Belongs to the arginase family.</text>
</comment>